<feature type="region of interest" description="Disordered" evidence="1">
    <location>
        <begin position="142"/>
        <end position="165"/>
    </location>
</feature>
<feature type="compositionally biased region" description="Polar residues" evidence="1">
    <location>
        <begin position="144"/>
        <end position="161"/>
    </location>
</feature>
<dbReference type="AlphaFoldDB" id="A0A3P7P2N0"/>
<protein>
    <submittedName>
        <fullName evidence="2">Uncharacterized protein</fullName>
    </submittedName>
</protein>
<name>A0A3P7P2N0_DIBLA</name>
<evidence type="ECO:0000256" key="1">
    <source>
        <dbReference type="SAM" id="MobiDB-lite"/>
    </source>
</evidence>
<dbReference type="OrthoDB" id="3367at2759"/>
<accession>A0A3P7P2N0</accession>
<evidence type="ECO:0000313" key="2">
    <source>
        <dbReference type="EMBL" id="VDN14929.1"/>
    </source>
</evidence>
<proteinExistence type="predicted"/>
<dbReference type="EMBL" id="UYRU01060815">
    <property type="protein sequence ID" value="VDN14929.1"/>
    <property type="molecule type" value="Genomic_DNA"/>
</dbReference>
<dbReference type="Proteomes" id="UP000281553">
    <property type="component" value="Unassembled WGS sequence"/>
</dbReference>
<evidence type="ECO:0000313" key="3">
    <source>
        <dbReference type="Proteomes" id="UP000281553"/>
    </source>
</evidence>
<reference evidence="2 3" key="1">
    <citation type="submission" date="2018-11" db="EMBL/GenBank/DDBJ databases">
        <authorList>
            <consortium name="Pathogen Informatics"/>
        </authorList>
    </citation>
    <scope>NUCLEOTIDE SEQUENCE [LARGE SCALE GENOMIC DNA]</scope>
</reference>
<keyword evidence="3" id="KW-1185">Reference proteome</keyword>
<gene>
    <name evidence="2" type="ORF">DILT_LOCUS10760</name>
</gene>
<sequence>MNFNIIVHHSPHPFRLGSVGQDTLLCLWELTEDIIRQGIRFSSTTAAARDISSSFNNCLAINDCGPGCRTLPPPSTGLREDSIQYGGKKSSTVLPSTSLVSNTMPHNKRKPFNFLLTYRPNPKPTGHFSPVVTTVPTAFEESGKSSTLTDSGVSSGNTGLSSDLRDGALHNHVQLSYISSRE</sequence>
<organism evidence="2 3">
    <name type="scientific">Dibothriocephalus latus</name>
    <name type="common">Fish tapeworm</name>
    <name type="synonym">Diphyllobothrium latum</name>
    <dbReference type="NCBI Taxonomy" id="60516"/>
    <lineage>
        <taxon>Eukaryota</taxon>
        <taxon>Metazoa</taxon>
        <taxon>Spiralia</taxon>
        <taxon>Lophotrochozoa</taxon>
        <taxon>Platyhelminthes</taxon>
        <taxon>Cestoda</taxon>
        <taxon>Eucestoda</taxon>
        <taxon>Diphyllobothriidea</taxon>
        <taxon>Diphyllobothriidae</taxon>
        <taxon>Dibothriocephalus</taxon>
    </lineage>
</organism>